<proteinExistence type="predicted"/>
<dbReference type="Proteomes" id="UP001432180">
    <property type="component" value="Chromosome"/>
</dbReference>
<dbReference type="EMBL" id="CP121472">
    <property type="protein sequence ID" value="WPL19600.1"/>
    <property type="molecule type" value="Genomic_DNA"/>
</dbReference>
<organism evidence="3 4">
    <name type="scientific">Thiorhodovibrio winogradskyi</name>
    <dbReference type="NCBI Taxonomy" id="77007"/>
    <lineage>
        <taxon>Bacteria</taxon>
        <taxon>Pseudomonadati</taxon>
        <taxon>Pseudomonadota</taxon>
        <taxon>Gammaproteobacteria</taxon>
        <taxon>Chromatiales</taxon>
        <taxon>Chromatiaceae</taxon>
        <taxon>Thiorhodovibrio</taxon>
    </lineage>
</organism>
<evidence type="ECO:0000313" key="3">
    <source>
        <dbReference type="EMBL" id="WPL19600.1"/>
    </source>
</evidence>
<dbReference type="InterPro" id="IPR038461">
    <property type="entry name" value="Schlafen_AlbA_2_dom_sf"/>
</dbReference>
<evidence type="ECO:0000313" key="4">
    <source>
        <dbReference type="Proteomes" id="UP001432180"/>
    </source>
</evidence>
<evidence type="ECO:0000259" key="2">
    <source>
        <dbReference type="Pfam" id="PF04326"/>
    </source>
</evidence>
<keyword evidence="4" id="KW-1185">Reference proteome</keyword>
<gene>
    <name evidence="3" type="ORF">Thiowin_04737</name>
</gene>
<dbReference type="Gene3D" id="3.30.565.60">
    <property type="match status" value="1"/>
</dbReference>
<protein>
    <submittedName>
        <fullName evidence="3">Divergent AAA domain protein</fullName>
    </submittedName>
</protein>
<dbReference type="Gene3D" id="3.30.950.30">
    <property type="entry name" value="Schlafen, AAA domain"/>
    <property type="match status" value="1"/>
</dbReference>
<dbReference type="Pfam" id="PF13749">
    <property type="entry name" value="HATPase_c_4"/>
    <property type="match status" value="1"/>
</dbReference>
<evidence type="ECO:0000256" key="1">
    <source>
        <dbReference type="SAM" id="MobiDB-lite"/>
    </source>
</evidence>
<dbReference type="PANTHER" id="PTHR30595:SF6">
    <property type="entry name" value="SCHLAFEN ALBA-2 DOMAIN-CONTAINING PROTEIN"/>
    <property type="match status" value="1"/>
</dbReference>
<accession>A0ABZ0SJQ5</accession>
<reference evidence="3 4" key="1">
    <citation type="journal article" date="2023" name="Microorganisms">
        <title>Thiorhodovibrio frisius and Trv. litoralis spp. nov., Two Novel Members from a Clade of Fastidious Purple Sulfur Bacteria That Exhibit Unique Red-Shifted Light-Harvesting Capabilities.</title>
        <authorList>
            <person name="Methner A."/>
            <person name="Kuzyk S.B."/>
            <person name="Petersen J."/>
            <person name="Bauer S."/>
            <person name="Brinkmann H."/>
            <person name="Sichau K."/>
            <person name="Wanner G."/>
            <person name="Wolf J."/>
            <person name="Neumann-Schaal M."/>
            <person name="Henke P."/>
            <person name="Tank M."/>
            <person name="Sproer C."/>
            <person name="Bunk B."/>
            <person name="Overmann J."/>
        </authorList>
    </citation>
    <scope>NUCLEOTIDE SEQUENCE [LARGE SCALE GENOMIC DNA]</scope>
    <source>
        <strain evidence="3 4">DSM 6702</strain>
    </source>
</reference>
<dbReference type="InterPro" id="IPR007421">
    <property type="entry name" value="Schlafen_AlbA_2_dom"/>
</dbReference>
<dbReference type="RefSeq" id="WP_328985350.1">
    <property type="nucleotide sequence ID" value="NZ_CP121472.1"/>
</dbReference>
<dbReference type="InterPro" id="IPR038475">
    <property type="entry name" value="RecG_C_sf"/>
</dbReference>
<dbReference type="PANTHER" id="PTHR30595">
    <property type="entry name" value="GLPR-RELATED TRANSCRIPTIONAL REPRESSOR"/>
    <property type="match status" value="1"/>
</dbReference>
<name>A0ABZ0SJQ5_9GAMM</name>
<sequence length="630" mass="70424">MRSAAELLDELNVLDESVQIEAKKARDIGKSVQQTVCAFANEPGLGGGYLLLGVEWERNEKGDLVYWPAGLADPDKLQSDLASQCAVMFNVVLRPEMQVESIDGKAVIVVFVPEADVAHKPIYFKATGLPGGAYRRIGSADHRCADEDIWVLRGESEPQSGPDKAIVQDATREDIDPQAIAEYRRLRANLNPGAEELAYGDDELLEAVGALRRANDALRPTVAGIVLFGKSLALRRLMPALRIDYIRVNGTQWLEDPDERFAATLDVRKPLLLALRQLQSTILDDLPRGFRLDEGELQSRQEPILPDKVIREALANATMHRSYQVNSPVQIIRYSNRIEVLNPGYSLKPAADLGTPGSRLRNPTIAAVLHDLHWAETKGTGIRVMRRLSTQAGLPPPEFNSAREQNEFKAILFLHNLLTEQDHQWLRYLTSEALSGDEAKILLYARETGAVDNTACRDFSDLDTLTASVTLRRLRDRGLLVKQGGGNRTYYTLLRDPSVEPIQHPEQTRLPLFEQEQSSPPTPEGGKPTEEGCNLEHATLPPELATLLAEKTGRLDQKTLRQLIIRLCAWRPLTGEELATLLNKKRDYLRNKHLIPMVSEGQLKLRYPESAKHPHQAYVAHQTAQEDEHE</sequence>
<dbReference type="Pfam" id="PF04326">
    <property type="entry name" value="SLFN_AlbA_2"/>
    <property type="match status" value="1"/>
</dbReference>
<feature type="region of interest" description="Disordered" evidence="1">
    <location>
        <begin position="510"/>
        <end position="532"/>
    </location>
</feature>
<feature type="domain" description="Schlafen AlbA-2" evidence="2">
    <location>
        <begin position="16"/>
        <end position="143"/>
    </location>
</feature>